<sequence length="72" mass="8562">MGFSLQDLHHAEAELNNPKVLFRGTHWLRFWAQLQRTDDMKIDIVRTCRSLESAAMELFVSHGWPFMFRIEV</sequence>
<gene>
    <name evidence="1" type="ORF">U9M48_004910</name>
</gene>
<proteinExistence type="predicted"/>
<dbReference type="AlphaFoldDB" id="A0AAQ3PU89"/>
<protein>
    <submittedName>
        <fullName evidence="1">Uncharacterized protein</fullName>
    </submittedName>
</protein>
<organism evidence="1 2">
    <name type="scientific">Paspalum notatum var. saurae</name>
    <dbReference type="NCBI Taxonomy" id="547442"/>
    <lineage>
        <taxon>Eukaryota</taxon>
        <taxon>Viridiplantae</taxon>
        <taxon>Streptophyta</taxon>
        <taxon>Embryophyta</taxon>
        <taxon>Tracheophyta</taxon>
        <taxon>Spermatophyta</taxon>
        <taxon>Magnoliopsida</taxon>
        <taxon>Liliopsida</taxon>
        <taxon>Poales</taxon>
        <taxon>Poaceae</taxon>
        <taxon>PACMAD clade</taxon>
        <taxon>Panicoideae</taxon>
        <taxon>Andropogonodae</taxon>
        <taxon>Paspaleae</taxon>
        <taxon>Paspalinae</taxon>
        <taxon>Paspalum</taxon>
    </lineage>
</organism>
<dbReference type="EMBL" id="CP144745">
    <property type="protein sequence ID" value="WVZ54043.1"/>
    <property type="molecule type" value="Genomic_DNA"/>
</dbReference>
<keyword evidence="2" id="KW-1185">Reference proteome</keyword>
<reference evidence="1 2" key="1">
    <citation type="submission" date="2024-02" db="EMBL/GenBank/DDBJ databases">
        <title>High-quality chromosome-scale genome assembly of Pensacola bahiagrass (Paspalum notatum Flugge var. saurae).</title>
        <authorList>
            <person name="Vega J.M."/>
            <person name="Podio M."/>
            <person name="Orjuela J."/>
            <person name="Siena L.A."/>
            <person name="Pessino S.C."/>
            <person name="Combes M.C."/>
            <person name="Mariac C."/>
            <person name="Albertini E."/>
            <person name="Pupilli F."/>
            <person name="Ortiz J.P.A."/>
            <person name="Leblanc O."/>
        </authorList>
    </citation>
    <scope>NUCLEOTIDE SEQUENCE [LARGE SCALE GENOMIC DNA]</scope>
    <source>
        <strain evidence="1">R1</strain>
        <tissue evidence="1">Leaf</tissue>
    </source>
</reference>
<accession>A0AAQ3PU89</accession>
<name>A0AAQ3PU89_PASNO</name>
<evidence type="ECO:0000313" key="1">
    <source>
        <dbReference type="EMBL" id="WVZ54043.1"/>
    </source>
</evidence>
<evidence type="ECO:0000313" key="2">
    <source>
        <dbReference type="Proteomes" id="UP001341281"/>
    </source>
</evidence>
<dbReference type="Proteomes" id="UP001341281">
    <property type="component" value="Chromosome 01"/>
</dbReference>